<dbReference type="GO" id="GO:0005737">
    <property type="term" value="C:cytoplasm"/>
    <property type="evidence" value="ECO:0007669"/>
    <property type="project" value="TreeGrafter"/>
</dbReference>
<proteinExistence type="inferred from homology"/>
<evidence type="ECO:0000256" key="5">
    <source>
        <dbReference type="ARBA" id="ARBA00022801"/>
    </source>
</evidence>
<gene>
    <name evidence="10" type="ORF">BP422_17565</name>
</gene>
<comment type="catalytic activity">
    <reaction evidence="7 8">
        <text>L-histidinol phosphate + H2O = L-histidinol + phosphate</text>
        <dbReference type="Rhea" id="RHEA:14465"/>
        <dbReference type="ChEBI" id="CHEBI:15377"/>
        <dbReference type="ChEBI" id="CHEBI:43474"/>
        <dbReference type="ChEBI" id="CHEBI:57699"/>
        <dbReference type="ChEBI" id="CHEBI:57980"/>
        <dbReference type="EC" id="3.1.3.15"/>
    </reaction>
</comment>
<reference evidence="10 11" key="1">
    <citation type="submission" date="2016-11" db="EMBL/GenBank/DDBJ databases">
        <authorList>
            <person name="Jaros S."/>
            <person name="Januszkiewicz K."/>
            <person name="Wedrychowicz H."/>
        </authorList>
    </citation>
    <scope>NUCLEOTIDE SEQUENCE [LARGE SCALE GENOMIC DNA]</scope>
    <source>
        <strain evidence="10 11">NF2</strain>
    </source>
</reference>
<dbReference type="InterPro" id="IPR010140">
    <property type="entry name" value="Histidinol_P_phosphatase_HisJ"/>
</dbReference>
<comment type="pathway">
    <text evidence="1 8">Amino-acid biosynthesis; L-histidine biosynthesis; L-histidine from 5-phospho-alpha-D-ribose 1-diphosphate: step 8/9.</text>
</comment>
<comment type="similarity">
    <text evidence="2 8">Belongs to the PHP hydrolase family. HisK subfamily.</text>
</comment>
<evidence type="ECO:0000256" key="4">
    <source>
        <dbReference type="ARBA" id="ARBA00022605"/>
    </source>
</evidence>
<evidence type="ECO:0000313" key="10">
    <source>
        <dbReference type="EMBL" id="ASJ55198.1"/>
    </source>
</evidence>
<keyword evidence="5 8" id="KW-0378">Hydrolase</keyword>
<protein>
    <recommendedName>
        <fullName evidence="3 8">Histidinol-phosphatase</fullName>
        <shortName evidence="8">HolPase</shortName>
        <ecNumber evidence="3 8">3.1.3.15</ecNumber>
    </recommendedName>
</protein>
<dbReference type="UniPathway" id="UPA00031">
    <property type="reaction ID" value="UER00013"/>
</dbReference>
<evidence type="ECO:0000256" key="3">
    <source>
        <dbReference type="ARBA" id="ARBA00013085"/>
    </source>
</evidence>
<dbReference type="AlphaFoldDB" id="A0A220MJ90"/>
<dbReference type="Pfam" id="PF02811">
    <property type="entry name" value="PHP"/>
    <property type="match status" value="1"/>
</dbReference>
<dbReference type="RefSeq" id="WP_088908883.1">
    <property type="nucleotide sequence ID" value="NZ_CP018145.1"/>
</dbReference>
<dbReference type="GO" id="GO:0004401">
    <property type="term" value="F:histidinol-phosphatase activity"/>
    <property type="evidence" value="ECO:0007669"/>
    <property type="project" value="UniProtKB-UniRule"/>
</dbReference>
<evidence type="ECO:0000256" key="6">
    <source>
        <dbReference type="ARBA" id="ARBA00023102"/>
    </source>
</evidence>
<dbReference type="NCBIfam" id="NF005235">
    <property type="entry name" value="PRK06740.1"/>
    <property type="match status" value="1"/>
</dbReference>
<evidence type="ECO:0000256" key="8">
    <source>
        <dbReference type="RuleBase" id="RU366003"/>
    </source>
</evidence>
<dbReference type="CDD" id="cd12110">
    <property type="entry name" value="PHP_HisPPase_Hisj_like"/>
    <property type="match status" value="1"/>
</dbReference>
<keyword evidence="6 8" id="KW-0368">Histidine biosynthesis</keyword>
<evidence type="ECO:0000256" key="2">
    <source>
        <dbReference type="ARBA" id="ARBA00009152"/>
    </source>
</evidence>
<dbReference type="PANTHER" id="PTHR21039:SF0">
    <property type="entry name" value="HISTIDINOL-PHOSPHATASE"/>
    <property type="match status" value="1"/>
</dbReference>
<sequence length="332" mass="38332">MKVDFHVHLEEGPYSLDWLLKQAESLRPLVEHAEVKGSRKWASMLTNGLAERLQQGPYSREWLELYRLRAKQAGIQQVCVVEHLYRFLEYRSYYEQYVHTGSDRLGTAQRKWLSQVANDSLDSFVVFLQKERLRWAEDGIELRVGIELDYFSGGEETLRHVINQYPWDVCIGAVHFLEGWGYSIQDARERFGRQELIGLYSLYFDKLVQAIESQLFDVIAHIDGIKAFGVRPDETALLPYYQRVARALGRMGVATEINTGYGLTSQLREFSPSYRFLEILFQNEVPITLASSATAPDQVGQQLDEARAQLKRVGYTSFAVFENRKRSMLALD</sequence>
<organism evidence="10 11">
    <name type="scientific">Brevibacillus formosus</name>
    <dbReference type="NCBI Taxonomy" id="54913"/>
    <lineage>
        <taxon>Bacteria</taxon>
        <taxon>Bacillati</taxon>
        <taxon>Bacillota</taxon>
        <taxon>Bacilli</taxon>
        <taxon>Bacillales</taxon>
        <taxon>Paenibacillaceae</taxon>
        <taxon>Brevibacillus</taxon>
    </lineage>
</organism>
<accession>A0A220MJ90</accession>
<dbReference type="Proteomes" id="UP000197781">
    <property type="component" value="Chromosome"/>
</dbReference>
<dbReference type="SUPFAM" id="SSF89550">
    <property type="entry name" value="PHP domain-like"/>
    <property type="match status" value="1"/>
</dbReference>
<feature type="domain" description="PHP" evidence="9">
    <location>
        <begin position="68"/>
        <end position="259"/>
    </location>
</feature>
<evidence type="ECO:0000259" key="9">
    <source>
        <dbReference type="Pfam" id="PF02811"/>
    </source>
</evidence>
<dbReference type="InterPro" id="IPR004013">
    <property type="entry name" value="PHP_dom"/>
</dbReference>
<dbReference type="InterPro" id="IPR016195">
    <property type="entry name" value="Pol/histidinol_Pase-like"/>
</dbReference>
<evidence type="ECO:0000256" key="7">
    <source>
        <dbReference type="ARBA" id="ARBA00049158"/>
    </source>
</evidence>
<dbReference type="EC" id="3.1.3.15" evidence="3 8"/>
<dbReference type="GO" id="GO:0000105">
    <property type="term" value="P:L-histidine biosynthetic process"/>
    <property type="evidence" value="ECO:0007669"/>
    <property type="project" value="UniProtKB-UniRule"/>
</dbReference>
<name>A0A220MJ90_9BACL</name>
<dbReference type="PANTHER" id="PTHR21039">
    <property type="entry name" value="HISTIDINOL PHOSPHATASE-RELATED"/>
    <property type="match status" value="1"/>
</dbReference>
<evidence type="ECO:0000313" key="11">
    <source>
        <dbReference type="Proteomes" id="UP000197781"/>
    </source>
</evidence>
<keyword evidence="4 8" id="KW-0028">Amino-acid biosynthesis</keyword>
<dbReference type="Gene3D" id="3.20.20.140">
    <property type="entry name" value="Metal-dependent hydrolases"/>
    <property type="match status" value="1"/>
</dbReference>
<dbReference type="KEGG" id="bfm:BP422_17565"/>
<dbReference type="EMBL" id="CP018145">
    <property type="protein sequence ID" value="ASJ55198.1"/>
    <property type="molecule type" value="Genomic_DNA"/>
</dbReference>
<evidence type="ECO:0000256" key="1">
    <source>
        <dbReference type="ARBA" id="ARBA00004970"/>
    </source>
</evidence>